<organism evidence="1 2">
    <name type="scientific">Ruminococcus intestinalis</name>
    <dbReference type="NCBI Taxonomy" id="2763066"/>
    <lineage>
        <taxon>Bacteria</taxon>
        <taxon>Bacillati</taxon>
        <taxon>Bacillota</taxon>
        <taxon>Clostridia</taxon>
        <taxon>Eubacteriales</taxon>
        <taxon>Oscillospiraceae</taxon>
        <taxon>Ruminococcus</taxon>
    </lineage>
</organism>
<name>A0ABR7HMV3_9FIRM</name>
<accession>A0ABR7HMV3</accession>
<dbReference type="Proteomes" id="UP000636755">
    <property type="component" value="Unassembled WGS sequence"/>
</dbReference>
<reference evidence="1 2" key="1">
    <citation type="submission" date="2020-08" db="EMBL/GenBank/DDBJ databases">
        <title>Genome public.</title>
        <authorList>
            <person name="Liu C."/>
            <person name="Sun Q."/>
        </authorList>
    </citation>
    <scope>NUCLEOTIDE SEQUENCE [LARGE SCALE GENOMIC DNA]</scope>
    <source>
        <strain evidence="1 2">NSJ-71</strain>
    </source>
</reference>
<dbReference type="RefSeq" id="WP_186935845.1">
    <property type="nucleotide sequence ID" value="NZ_JACOPS010000004.1"/>
</dbReference>
<proteinExistence type="predicted"/>
<protein>
    <submittedName>
        <fullName evidence="1">Uncharacterized protein</fullName>
    </submittedName>
</protein>
<gene>
    <name evidence="1" type="ORF">H8R91_09665</name>
</gene>
<keyword evidence="2" id="KW-1185">Reference proteome</keyword>
<evidence type="ECO:0000313" key="1">
    <source>
        <dbReference type="EMBL" id="MBC5728777.1"/>
    </source>
</evidence>
<comment type="caution">
    <text evidence="1">The sequence shown here is derived from an EMBL/GenBank/DDBJ whole genome shotgun (WGS) entry which is preliminary data.</text>
</comment>
<dbReference type="EMBL" id="JACOPS010000004">
    <property type="protein sequence ID" value="MBC5728777.1"/>
    <property type="molecule type" value="Genomic_DNA"/>
</dbReference>
<sequence length="185" mass="21856">MFDFPEHENNYIFSKSDDFTFFITSNKGFTRCGTYEELHKSWPYNKYTDKIPLGYDCIHLEEKLVQLEYGKAVWVNKKPNKDILFKGFLLSLEREEFKFKDSKLYSVINSNEERINCVVNSNGECIPFGDDGLTENFDEALRVAVELSKNENLKPWYNPHDKKPADNGKPIHYMVCRVLDMFNWH</sequence>
<evidence type="ECO:0000313" key="2">
    <source>
        <dbReference type="Proteomes" id="UP000636755"/>
    </source>
</evidence>